<dbReference type="EMBL" id="JAHRWL010000002">
    <property type="protein sequence ID" value="MBV2360465.1"/>
    <property type="molecule type" value="Genomic_DNA"/>
</dbReference>
<comment type="subcellular location">
    <subcellularLocation>
        <location evidence="1">Membrane</location>
        <topology evidence="1">Multi-pass membrane protein</topology>
    </subcellularLocation>
</comment>
<sequence length="220" mass="23733">MDWSSQVDNYCERMGFAFWAEPVNAVTNAAFLLAALVMARRLRGSGLVTGWVLVAILAAIGVGSFLFHTLATRWAAAADVIPILLFILVYLFAANRDFLGWPVWAAALGMVGYFPYAAGVGALLAPLDWLGGTAGYVPVLLLISGYGVFLQRRAPDTGRGLLIGSAILAASLTARTIDLPLCDAFPLGTHFLWHCLNALMLGWMIEVWRRHVLAGGRAAR</sequence>
<feature type="transmembrane region" description="Helical" evidence="6">
    <location>
        <begin position="129"/>
        <end position="149"/>
    </location>
</feature>
<keyword evidence="3" id="KW-0378">Hydrolase</keyword>
<feature type="transmembrane region" description="Helical" evidence="6">
    <location>
        <begin position="161"/>
        <end position="179"/>
    </location>
</feature>
<evidence type="ECO:0000256" key="5">
    <source>
        <dbReference type="ARBA" id="ARBA00023136"/>
    </source>
</evidence>
<proteinExistence type="predicted"/>
<keyword evidence="8" id="KW-1185">Reference proteome</keyword>
<evidence type="ECO:0000256" key="4">
    <source>
        <dbReference type="ARBA" id="ARBA00022989"/>
    </source>
</evidence>
<evidence type="ECO:0000313" key="7">
    <source>
        <dbReference type="EMBL" id="MBV2360465.1"/>
    </source>
</evidence>
<protein>
    <submittedName>
        <fullName evidence="7">Ceramidase</fullName>
    </submittedName>
</protein>
<name>A0ABS6NAB1_9RHOB</name>
<evidence type="ECO:0000256" key="1">
    <source>
        <dbReference type="ARBA" id="ARBA00004141"/>
    </source>
</evidence>
<keyword evidence="4 6" id="KW-1133">Transmembrane helix</keyword>
<dbReference type="Pfam" id="PF05875">
    <property type="entry name" value="Ceramidase"/>
    <property type="match status" value="1"/>
</dbReference>
<evidence type="ECO:0000256" key="3">
    <source>
        <dbReference type="ARBA" id="ARBA00022801"/>
    </source>
</evidence>
<evidence type="ECO:0000313" key="8">
    <source>
        <dbReference type="Proteomes" id="UP001166293"/>
    </source>
</evidence>
<organism evidence="7 8">
    <name type="scientific">Thalassococcus arenae</name>
    <dbReference type="NCBI Taxonomy" id="2851652"/>
    <lineage>
        <taxon>Bacteria</taxon>
        <taxon>Pseudomonadati</taxon>
        <taxon>Pseudomonadota</taxon>
        <taxon>Alphaproteobacteria</taxon>
        <taxon>Rhodobacterales</taxon>
        <taxon>Roseobacteraceae</taxon>
        <taxon>Thalassococcus</taxon>
    </lineage>
</organism>
<evidence type="ECO:0000256" key="2">
    <source>
        <dbReference type="ARBA" id="ARBA00022692"/>
    </source>
</evidence>
<accession>A0ABS6NAB1</accession>
<keyword evidence="5 6" id="KW-0472">Membrane</keyword>
<feature type="transmembrane region" description="Helical" evidence="6">
    <location>
        <begin position="46"/>
        <end position="68"/>
    </location>
</feature>
<dbReference type="InterPro" id="IPR008901">
    <property type="entry name" value="ACER"/>
</dbReference>
<feature type="transmembrane region" description="Helical" evidence="6">
    <location>
        <begin position="191"/>
        <end position="208"/>
    </location>
</feature>
<reference evidence="7" key="1">
    <citation type="submission" date="2021-06" db="EMBL/GenBank/DDBJ databases">
        <title>Thalassococcus sp. CAU 1522 isolated from sea sand, Republic of Korea.</title>
        <authorList>
            <person name="Kim W."/>
        </authorList>
    </citation>
    <scope>NUCLEOTIDE SEQUENCE</scope>
    <source>
        <strain evidence="7">CAU 1522</strain>
    </source>
</reference>
<feature type="transmembrane region" description="Helical" evidence="6">
    <location>
        <begin position="101"/>
        <end position="123"/>
    </location>
</feature>
<dbReference type="RefSeq" id="WP_217778627.1">
    <property type="nucleotide sequence ID" value="NZ_JAHRWL010000002.1"/>
</dbReference>
<keyword evidence="2 6" id="KW-0812">Transmembrane</keyword>
<dbReference type="Proteomes" id="UP001166293">
    <property type="component" value="Unassembled WGS sequence"/>
</dbReference>
<gene>
    <name evidence="7" type="ORF">KUH32_11825</name>
</gene>
<comment type="caution">
    <text evidence="7">The sequence shown here is derived from an EMBL/GenBank/DDBJ whole genome shotgun (WGS) entry which is preliminary data.</text>
</comment>
<feature type="transmembrane region" description="Helical" evidence="6">
    <location>
        <begin position="16"/>
        <end position="39"/>
    </location>
</feature>
<feature type="transmembrane region" description="Helical" evidence="6">
    <location>
        <begin position="74"/>
        <end position="94"/>
    </location>
</feature>
<evidence type="ECO:0000256" key="6">
    <source>
        <dbReference type="SAM" id="Phobius"/>
    </source>
</evidence>